<comment type="function">
    <text evidence="5">Has an important function as a repair enzyme for proteins that have been inactivated by oxidation. Catalyzes the reversible oxidation-reduction of methionine sulfoxide in proteins to methionine.</text>
</comment>
<dbReference type="EMBL" id="CP141531">
    <property type="protein sequence ID" value="WRO06927.1"/>
    <property type="molecule type" value="Genomic_DNA"/>
</dbReference>
<dbReference type="Gene3D" id="3.30.1060.10">
    <property type="entry name" value="Peptide methionine sulphoxide reductase MsrA"/>
    <property type="match status" value="1"/>
</dbReference>
<dbReference type="NCBIfam" id="TIGR00401">
    <property type="entry name" value="msrA"/>
    <property type="match status" value="1"/>
</dbReference>
<dbReference type="AlphaFoldDB" id="A0A0V8M3I5"/>
<organism evidence="7 9">
    <name type="scientific">Dehalococcoides mccartyi</name>
    <dbReference type="NCBI Taxonomy" id="61435"/>
    <lineage>
        <taxon>Bacteria</taxon>
        <taxon>Bacillati</taxon>
        <taxon>Chloroflexota</taxon>
        <taxon>Dehalococcoidia</taxon>
        <taxon>Dehalococcoidales</taxon>
        <taxon>Dehalococcoidaceae</taxon>
        <taxon>Dehalococcoides</taxon>
    </lineage>
</organism>
<evidence type="ECO:0000313" key="9">
    <source>
        <dbReference type="Proteomes" id="UP000053577"/>
    </source>
</evidence>
<comment type="similarity">
    <text evidence="1 5">Belongs to the MsrA Met sulfoxide reductase family.</text>
</comment>
<dbReference type="Pfam" id="PF01625">
    <property type="entry name" value="PMSR"/>
    <property type="match status" value="1"/>
</dbReference>
<dbReference type="Proteomes" id="UP001327986">
    <property type="component" value="Chromosome"/>
</dbReference>
<protein>
    <recommendedName>
        <fullName evidence="5">Peptide methionine sulfoxide reductase MsrA</fullName>
        <shortName evidence="5">Protein-methionine-S-oxide reductase</shortName>
        <ecNumber evidence="5">1.8.4.11</ecNumber>
    </recommendedName>
    <alternativeName>
        <fullName evidence="5">Peptide-methionine (S)-S-oxide reductase</fullName>
        <shortName evidence="5">Peptide Met(O) reductase</shortName>
    </alternativeName>
</protein>
<reference evidence="7 9" key="1">
    <citation type="journal article" date="2015" name="Sci. Rep.">
        <title>A comparative genomics and reductive dehalogenase gene transcription study of two chloroethene-respiring bacteria, Dehalococcoides mccartyi strains MB and 11a.</title>
        <authorList>
            <person name="Low A."/>
            <person name="Shen Z."/>
            <person name="Cheng D."/>
            <person name="Rogers M.J."/>
            <person name="Lee P.K."/>
            <person name="He J."/>
        </authorList>
    </citation>
    <scope>NUCLEOTIDE SEQUENCE [LARGE SCALE GENOMIC DNA]</scope>
    <source>
        <strain evidence="7 9">MB</strain>
    </source>
</reference>
<feature type="domain" description="Peptide methionine sulphoxide reductase MsrA" evidence="6">
    <location>
        <begin position="4"/>
        <end position="156"/>
    </location>
</feature>
<dbReference type="Proteomes" id="UP000053577">
    <property type="component" value="Unassembled WGS sequence"/>
</dbReference>
<dbReference type="HAMAP" id="MF_01401">
    <property type="entry name" value="MsrA"/>
    <property type="match status" value="1"/>
</dbReference>
<evidence type="ECO:0000256" key="2">
    <source>
        <dbReference type="ARBA" id="ARBA00023002"/>
    </source>
</evidence>
<dbReference type="SUPFAM" id="SSF55068">
    <property type="entry name" value="Peptide methionine sulfoxide reductase"/>
    <property type="match status" value="1"/>
</dbReference>
<evidence type="ECO:0000313" key="8">
    <source>
        <dbReference type="EMBL" id="WRO06927.1"/>
    </source>
</evidence>
<comment type="catalytic activity">
    <reaction evidence="4 5">
        <text>[thioredoxin]-disulfide + L-methionine + H2O = L-methionine (S)-S-oxide + [thioredoxin]-dithiol</text>
        <dbReference type="Rhea" id="RHEA:19993"/>
        <dbReference type="Rhea" id="RHEA-COMP:10698"/>
        <dbReference type="Rhea" id="RHEA-COMP:10700"/>
        <dbReference type="ChEBI" id="CHEBI:15377"/>
        <dbReference type="ChEBI" id="CHEBI:29950"/>
        <dbReference type="ChEBI" id="CHEBI:50058"/>
        <dbReference type="ChEBI" id="CHEBI:57844"/>
        <dbReference type="ChEBI" id="CHEBI:58772"/>
        <dbReference type="EC" id="1.8.4.11"/>
    </reaction>
</comment>
<evidence type="ECO:0000256" key="5">
    <source>
        <dbReference type="HAMAP-Rule" id="MF_01401"/>
    </source>
</evidence>
<reference evidence="8" key="2">
    <citation type="submission" date="2023-12" db="EMBL/GenBank/DDBJ databases">
        <title>Isolation of organohalide respiring bacteria Dehalococcoides mccartyi strain GPTCE1 in groundwater collected near a chemical plant in Suzhou, China.</title>
        <authorList>
            <person name="Liu G."/>
        </authorList>
    </citation>
    <scope>NUCLEOTIDE SEQUENCE</scope>
    <source>
        <strain evidence="8">GPTCE1</strain>
    </source>
</reference>
<keyword evidence="2 5" id="KW-0560">Oxidoreductase</keyword>
<dbReference type="GO" id="GO:0008113">
    <property type="term" value="F:peptide-methionine (S)-S-oxide reductase activity"/>
    <property type="evidence" value="ECO:0007669"/>
    <property type="project" value="UniProtKB-UniRule"/>
</dbReference>
<evidence type="ECO:0000256" key="3">
    <source>
        <dbReference type="ARBA" id="ARBA00047806"/>
    </source>
</evidence>
<feature type="active site" evidence="5">
    <location>
        <position position="11"/>
    </location>
</feature>
<dbReference type="PANTHER" id="PTHR43774:SF1">
    <property type="entry name" value="PEPTIDE METHIONINE SULFOXIDE REDUCTASE MSRA 2"/>
    <property type="match status" value="1"/>
</dbReference>
<proteinExistence type="inferred from homology"/>
<dbReference type="EMBL" id="JGYD01000018">
    <property type="protein sequence ID" value="KSV18097.1"/>
    <property type="molecule type" value="Genomic_DNA"/>
</dbReference>
<dbReference type="RefSeq" id="WP_058292538.1">
    <property type="nucleotide sequence ID" value="NZ_CP141531.1"/>
</dbReference>
<dbReference type="OrthoDB" id="4174719at2"/>
<dbReference type="InterPro" id="IPR002569">
    <property type="entry name" value="Met_Sox_Rdtase_MsrA_dom"/>
</dbReference>
<accession>A0A0V8M3I5</accession>
<dbReference type="PATRIC" id="fig|61435.5.peg.1089"/>
<sequence>MTETAVFGGGCFWCMEAVFSRLSGVLKVEPGYAGGTLPNPTYQQVCAGDTGHAEVVKLEFDPALVSYTDLLDIFFQMHDPTTPNRQGQDIGTQYRSVIFYTTPAQKVQAEETIKKLDESAGFPGRIVTGVLPLEKFYPAEDYHRQYYASHSDQPYCRFVIQPKLDKLKEHFGGMQK</sequence>
<comment type="catalytic activity">
    <reaction evidence="3 5">
        <text>L-methionyl-[protein] + [thioredoxin]-disulfide + H2O = L-methionyl-(S)-S-oxide-[protein] + [thioredoxin]-dithiol</text>
        <dbReference type="Rhea" id="RHEA:14217"/>
        <dbReference type="Rhea" id="RHEA-COMP:10698"/>
        <dbReference type="Rhea" id="RHEA-COMP:10700"/>
        <dbReference type="Rhea" id="RHEA-COMP:12313"/>
        <dbReference type="Rhea" id="RHEA-COMP:12315"/>
        <dbReference type="ChEBI" id="CHEBI:15377"/>
        <dbReference type="ChEBI" id="CHEBI:16044"/>
        <dbReference type="ChEBI" id="CHEBI:29950"/>
        <dbReference type="ChEBI" id="CHEBI:44120"/>
        <dbReference type="ChEBI" id="CHEBI:50058"/>
        <dbReference type="EC" id="1.8.4.11"/>
    </reaction>
</comment>
<evidence type="ECO:0000256" key="4">
    <source>
        <dbReference type="ARBA" id="ARBA00048782"/>
    </source>
</evidence>
<evidence type="ECO:0000313" key="7">
    <source>
        <dbReference type="EMBL" id="KSV18097.1"/>
    </source>
</evidence>
<dbReference type="PANTHER" id="PTHR43774">
    <property type="entry name" value="PEPTIDE METHIONINE SULFOXIDE REDUCTASE"/>
    <property type="match status" value="1"/>
</dbReference>
<dbReference type="InterPro" id="IPR036509">
    <property type="entry name" value="Met_Sox_Rdtase_MsrA_sf"/>
</dbReference>
<evidence type="ECO:0000256" key="1">
    <source>
        <dbReference type="ARBA" id="ARBA00005591"/>
    </source>
</evidence>
<dbReference type="EC" id="1.8.4.11" evidence="5"/>
<gene>
    <name evidence="5 8" type="primary">msrA</name>
    <name evidence="7" type="ORF">DA01_05510</name>
    <name evidence="8" type="ORF">VLL09_05935</name>
</gene>
<evidence type="ECO:0000259" key="6">
    <source>
        <dbReference type="Pfam" id="PF01625"/>
    </source>
</evidence>
<name>A0A0V8M3I5_9CHLR</name>